<sequence length="262" mass="30877">MNLKAPVRIFYIIFLGCCLFVKASVAQTYHIDYIHSSLSDKDLALLNRMAKFQATFYNQVFQTTKNDSITINVSLYGRHGEYKDVQKGEIHTTFIDGFYMGMENKIYLYKSEHYMETLFHETSHNFLRNNYPNAPKWLNEGMATVLGYLVETTDDRVLYMPQRKLIRQVRDSIRIFHFSFNNYFSYRDTDWFNEAKRPMLYAGAYAIVFFLINQEKDHLAPILTYMKQGYSTQAAFKKEFGTIDNFSRQFFSYYSTGGGRAF</sequence>
<name>A0ABR9XEB3_9SPHI</name>
<dbReference type="EMBL" id="JADFFM010000001">
    <property type="protein sequence ID" value="MBE9665527.1"/>
    <property type="molecule type" value="Genomic_DNA"/>
</dbReference>
<gene>
    <name evidence="1" type="ORF">IRJ18_04080</name>
</gene>
<dbReference type="RefSeq" id="WP_194104929.1">
    <property type="nucleotide sequence ID" value="NZ_JADFFM010000001.1"/>
</dbReference>
<evidence type="ECO:0000313" key="2">
    <source>
        <dbReference type="Proteomes" id="UP000632774"/>
    </source>
</evidence>
<accession>A0ABR9XEB3</accession>
<reference evidence="1 2" key="1">
    <citation type="submission" date="2020-10" db="EMBL/GenBank/DDBJ databases">
        <title>Mucilaginibacter mali sp. nov., isolated from rhizosphere soil of apple orchard.</title>
        <authorList>
            <person name="Lee J.-S."/>
            <person name="Kim H.S."/>
            <person name="Kim J.-S."/>
        </authorList>
    </citation>
    <scope>NUCLEOTIDE SEQUENCE [LARGE SCALE GENOMIC DNA]</scope>
    <source>
        <strain evidence="1 2">KCTC 23157</strain>
    </source>
</reference>
<organism evidence="1 2">
    <name type="scientific">Mucilaginibacter boryungensis</name>
    <dbReference type="NCBI Taxonomy" id="768480"/>
    <lineage>
        <taxon>Bacteria</taxon>
        <taxon>Pseudomonadati</taxon>
        <taxon>Bacteroidota</taxon>
        <taxon>Sphingobacteriia</taxon>
        <taxon>Sphingobacteriales</taxon>
        <taxon>Sphingobacteriaceae</taxon>
        <taxon>Mucilaginibacter</taxon>
    </lineage>
</organism>
<proteinExistence type="predicted"/>
<keyword evidence="2" id="KW-1185">Reference proteome</keyword>
<evidence type="ECO:0000313" key="1">
    <source>
        <dbReference type="EMBL" id="MBE9665527.1"/>
    </source>
</evidence>
<protein>
    <recommendedName>
        <fullName evidence="3">DUF1570 domain-containing protein</fullName>
    </recommendedName>
</protein>
<evidence type="ECO:0008006" key="3">
    <source>
        <dbReference type="Google" id="ProtNLM"/>
    </source>
</evidence>
<comment type="caution">
    <text evidence="1">The sequence shown here is derived from an EMBL/GenBank/DDBJ whole genome shotgun (WGS) entry which is preliminary data.</text>
</comment>
<dbReference type="Proteomes" id="UP000632774">
    <property type="component" value="Unassembled WGS sequence"/>
</dbReference>